<organism evidence="2 3">
    <name type="scientific">Paenisporosarcina antarctica</name>
    <dbReference type="NCBI Taxonomy" id="417367"/>
    <lineage>
        <taxon>Bacteria</taxon>
        <taxon>Bacillati</taxon>
        <taxon>Bacillota</taxon>
        <taxon>Bacilli</taxon>
        <taxon>Bacillales</taxon>
        <taxon>Caryophanaceae</taxon>
        <taxon>Paenisporosarcina</taxon>
    </lineage>
</organism>
<reference evidence="2 3" key="1">
    <citation type="submission" date="2019-03" db="EMBL/GenBank/DDBJ databases">
        <title>Complete genome sequence of Paenisporosarcina antarctica CGMCC 1.6503T.</title>
        <authorList>
            <person name="Rong J.-C."/>
            <person name="Chi N.-Y."/>
            <person name="Zhang Q.-F."/>
        </authorList>
    </citation>
    <scope>NUCLEOTIDE SEQUENCE [LARGE SCALE GENOMIC DNA]</scope>
    <source>
        <strain evidence="2 3">CGMCC 1.6503</strain>
    </source>
</reference>
<dbReference type="AlphaFoldDB" id="A0A4P6ZZT2"/>
<dbReference type="EMBL" id="CP038015">
    <property type="protein sequence ID" value="QBP41824.1"/>
    <property type="molecule type" value="Genomic_DNA"/>
</dbReference>
<dbReference type="Pfam" id="PF21926">
    <property type="entry name" value="FeeM"/>
    <property type="match status" value="1"/>
</dbReference>
<dbReference type="KEGG" id="panc:E2636_11995"/>
<dbReference type="Gene3D" id="3.40.630.30">
    <property type="match status" value="1"/>
</dbReference>
<name>A0A4P6ZZT2_9BACL</name>
<evidence type="ECO:0000313" key="3">
    <source>
        <dbReference type="Proteomes" id="UP000294292"/>
    </source>
</evidence>
<dbReference type="Proteomes" id="UP000294292">
    <property type="component" value="Chromosome"/>
</dbReference>
<dbReference type="RefSeq" id="WP_134210397.1">
    <property type="nucleotide sequence ID" value="NZ_CP038015.1"/>
</dbReference>
<gene>
    <name evidence="2" type="ORF">E2636_11995</name>
</gene>
<proteinExistence type="predicted"/>
<dbReference type="InterPro" id="IPR054597">
    <property type="entry name" value="FeeM_cat"/>
</dbReference>
<protein>
    <recommendedName>
        <fullName evidence="1">N-acyl amino acid synthase FeeM catalytic core domain-containing protein</fullName>
    </recommendedName>
</protein>
<dbReference type="InterPro" id="IPR016181">
    <property type="entry name" value="Acyl_CoA_acyltransferase"/>
</dbReference>
<sequence>METVEKYHYGLAVGQLREEAIKLHRARYSEVGFLQEDEQDPYELNSLYIIAQNHNVNKTVGVTRLIFKALLELPTIENFSIYDLELKKLQKLEKNCFAEVSAFTKMPQHEVGMDIIRTVFQYSLQHAITHWICCIDERVYKYLNRVFGPVFKVIGEPQVYLGSVTIPCVLDIPAGTPIFKQTKPKLYDFLFIYENQIMEVSK</sequence>
<keyword evidence="3" id="KW-1185">Reference proteome</keyword>
<feature type="domain" description="N-acyl amino acid synthase FeeM catalytic core" evidence="1">
    <location>
        <begin position="20"/>
        <end position="170"/>
    </location>
</feature>
<dbReference type="SUPFAM" id="SSF55729">
    <property type="entry name" value="Acyl-CoA N-acyltransferases (Nat)"/>
    <property type="match status" value="1"/>
</dbReference>
<dbReference type="OrthoDB" id="2856575at2"/>
<evidence type="ECO:0000259" key="1">
    <source>
        <dbReference type="Pfam" id="PF21926"/>
    </source>
</evidence>
<evidence type="ECO:0000313" key="2">
    <source>
        <dbReference type="EMBL" id="QBP41824.1"/>
    </source>
</evidence>
<accession>A0A4P6ZZT2</accession>